<feature type="compositionally biased region" description="Polar residues" evidence="1">
    <location>
        <begin position="194"/>
        <end position="208"/>
    </location>
</feature>
<name>A0A1L9RNN1_ASPWE</name>
<organism evidence="2 3">
    <name type="scientific">Aspergillus wentii DTO 134E9</name>
    <dbReference type="NCBI Taxonomy" id="1073089"/>
    <lineage>
        <taxon>Eukaryota</taxon>
        <taxon>Fungi</taxon>
        <taxon>Dikarya</taxon>
        <taxon>Ascomycota</taxon>
        <taxon>Pezizomycotina</taxon>
        <taxon>Eurotiomycetes</taxon>
        <taxon>Eurotiomycetidae</taxon>
        <taxon>Eurotiales</taxon>
        <taxon>Aspergillaceae</taxon>
        <taxon>Aspergillus</taxon>
        <taxon>Aspergillus subgen. Cremei</taxon>
    </lineage>
</organism>
<dbReference type="InterPro" id="IPR030547">
    <property type="entry name" value="XRCC2"/>
</dbReference>
<evidence type="ECO:0000313" key="2">
    <source>
        <dbReference type="EMBL" id="OJJ36448.1"/>
    </source>
</evidence>
<dbReference type="InterPro" id="IPR027417">
    <property type="entry name" value="P-loop_NTPase"/>
</dbReference>
<evidence type="ECO:0000256" key="1">
    <source>
        <dbReference type="SAM" id="MobiDB-lite"/>
    </source>
</evidence>
<sequence length="465" mass="52362">MADSFGERLLAEVHEETLDELLRDLRSHCYATSDNASRYRLGVRELDELLEVFMPMSTAAQAQHQPSLHQTQPPGQQPSIQQDYAEDQHPQSDGHEENDQHEATADTSPAGPPTRVNRVDPVVEISSTSSAAGKSQLLYYLAAVAVLPSTYDGMRLDGREAAIVFIDADGRFDADRLRTVARGIVRQKLKTQKENSTPTTETENASSERSPEEIETIIVTSLQHVHMLRPQSSSSLLSTLQKLETYLFDLPRHFSSNRPLHAILIDSASAFFWQDKLRDEVARIEDIGRPPAEVERERSQKQSFYLLDVYVDLVKELKRLQRQFSCVVVYTTIAWSGKSVGGPGHGQPHNPSGPFDLYVPPVPSVPKTPSFRSSLPAPWGTFPTLRLVVQRDVVRPFPPLMTPHEAQRDATMRQEMVVQGRFSGWVNGWGREDWPRRVTEGIEWRNNGMFTFNITRSGVDIPATR</sequence>
<dbReference type="GO" id="GO:0000724">
    <property type="term" value="P:double-strand break repair via homologous recombination"/>
    <property type="evidence" value="ECO:0007669"/>
    <property type="project" value="InterPro"/>
</dbReference>
<dbReference type="PANTHER" id="PTHR46644:SF2">
    <property type="entry name" value="DNA REPAIR PROTEIN XRCC2"/>
    <property type="match status" value="1"/>
</dbReference>
<dbReference type="GO" id="GO:0033063">
    <property type="term" value="C:Rad51B-Rad51C-Rad51D-XRCC2 complex"/>
    <property type="evidence" value="ECO:0007669"/>
    <property type="project" value="InterPro"/>
</dbReference>
<evidence type="ECO:0000313" key="3">
    <source>
        <dbReference type="Proteomes" id="UP000184383"/>
    </source>
</evidence>
<dbReference type="VEuPathDB" id="FungiDB:ASPWEDRAFT_181455"/>
<dbReference type="Proteomes" id="UP000184383">
    <property type="component" value="Unassembled WGS sequence"/>
</dbReference>
<dbReference type="Gene3D" id="3.40.50.300">
    <property type="entry name" value="P-loop containing nucleotide triphosphate hydrolases"/>
    <property type="match status" value="1"/>
</dbReference>
<gene>
    <name evidence="2" type="ORF">ASPWEDRAFT_181455</name>
</gene>
<feature type="compositionally biased region" description="Basic and acidic residues" evidence="1">
    <location>
        <begin position="86"/>
        <end position="104"/>
    </location>
</feature>
<feature type="compositionally biased region" description="Polar residues" evidence="1">
    <location>
        <begin position="60"/>
        <end position="82"/>
    </location>
</feature>
<dbReference type="OrthoDB" id="420422at2759"/>
<dbReference type="SUPFAM" id="SSF52540">
    <property type="entry name" value="P-loop containing nucleoside triphosphate hydrolases"/>
    <property type="match status" value="1"/>
</dbReference>
<dbReference type="PANTHER" id="PTHR46644">
    <property type="entry name" value="DNA REPAIR PROTEIN XRCC2"/>
    <property type="match status" value="1"/>
</dbReference>
<dbReference type="GO" id="GO:0042148">
    <property type="term" value="P:DNA strand invasion"/>
    <property type="evidence" value="ECO:0007669"/>
    <property type="project" value="TreeGrafter"/>
</dbReference>
<feature type="region of interest" description="Disordered" evidence="1">
    <location>
        <begin position="189"/>
        <end position="212"/>
    </location>
</feature>
<accession>A0A1L9RNN1</accession>
<dbReference type="GeneID" id="63747725"/>
<dbReference type="GO" id="GO:0005815">
    <property type="term" value="C:microtubule organizing center"/>
    <property type="evidence" value="ECO:0007669"/>
    <property type="project" value="TreeGrafter"/>
</dbReference>
<dbReference type="AlphaFoldDB" id="A0A1L9RNN1"/>
<feature type="region of interest" description="Disordered" evidence="1">
    <location>
        <begin position="60"/>
        <end position="117"/>
    </location>
</feature>
<dbReference type="EMBL" id="KV878211">
    <property type="protein sequence ID" value="OJJ36448.1"/>
    <property type="molecule type" value="Genomic_DNA"/>
</dbReference>
<dbReference type="CDD" id="cd19490">
    <property type="entry name" value="XRCC2"/>
    <property type="match status" value="1"/>
</dbReference>
<reference evidence="3" key="1">
    <citation type="journal article" date="2017" name="Genome Biol.">
        <title>Comparative genomics reveals high biological diversity and specific adaptations in the industrially and medically important fungal genus Aspergillus.</title>
        <authorList>
            <person name="de Vries R.P."/>
            <person name="Riley R."/>
            <person name="Wiebenga A."/>
            <person name="Aguilar-Osorio G."/>
            <person name="Amillis S."/>
            <person name="Uchima C.A."/>
            <person name="Anderluh G."/>
            <person name="Asadollahi M."/>
            <person name="Askin M."/>
            <person name="Barry K."/>
            <person name="Battaglia E."/>
            <person name="Bayram O."/>
            <person name="Benocci T."/>
            <person name="Braus-Stromeyer S.A."/>
            <person name="Caldana C."/>
            <person name="Canovas D."/>
            <person name="Cerqueira G.C."/>
            <person name="Chen F."/>
            <person name="Chen W."/>
            <person name="Choi C."/>
            <person name="Clum A."/>
            <person name="Dos Santos R.A."/>
            <person name="Damasio A.R."/>
            <person name="Diallinas G."/>
            <person name="Emri T."/>
            <person name="Fekete E."/>
            <person name="Flipphi M."/>
            <person name="Freyberg S."/>
            <person name="Gallo A."/>
            <person name="Gournas C."/>
            <person name="Habgood R."/>
            <person name="Hainaut M."/>
            <person name="Harispe M.L."/>
            <person name="Henrissat B."/>
            <person name="Hilden K.S."/>
            <person name="Hope R."/>
            <person name="Hossain A."/>
            <person name="Karabika E."/>
            <person name="Karaffa L."/>
            <person name="Karanyi Z."/>
            <person name="Krasevec N."/>
            <person name="Kuo A."/>
            <person name="Kusch H."/>
            <person name="LaButti K."/>
            <person name="Lagendijk E.L."/>
            <person name="Lapidus A."/>
            <person name="Levasseur A."/>
            <person name="Lindquist E."/>
            <person name="Lipzen A."/>
            <person name="Logrieco A.F."/>
            <person name="MacCabe A."/>
            <person name="Maekelae M.R."/>
            <person name="Malavazi I."/>
            <person name="Melin P."/>
            <person name="Meyer V."/>
            <person name="Mielnichuk N."/>
            <person name="Miskei M."/>
            <person name="Molnar A.P."/>
            <person name="Mule G."/>
            <person name="Ngan C.Y."/>
            <person name="Orejas M."/>
            <person name="Orosz E."/>
            <person name="Ouedraogo J.P."/>
            <person name="Overkamp K.M."/>
            <person name="Park H.-S."/>
            <person name="Perrone G."/>
            <person name="Piumi F."/>
            <person name="Punt P.J."/>
            <person name="Ram A.F."/>
            <person name="Ramon A."/>
            <person name="Rauscher S."/>
            <person name="Record E."/>
            <person name="Riano-Pachon D.M."/>
            <person name="Robert V."/>
            <person name="Roehrig J."/>
            <person name="Ruller R."/>
            <person name="Salamov A."/>
            <person name="Salih N.S."/>
            <person name="Samson R.A."/>
            <person name="Sandor E."/>
            <person name="Sanguinetti M."/>
            <person name="Schuetze T."/>
            <person name="Sepcic K."/>
            <person name="Shelest E."/>
            <person name="Sherlock G."/>
            <person name="Sophianopoulou V."/>
            <person name="Squina F.M."/>
            <person name="Sun H."/>
            <person name="Susca A."/>
            <person name="Todd R.B."/>
            <person name="Tsang A."/>
            <person name="Unkles S.E."/>
            <person name="van de Wiele N."/>
            <person name="van Rossen-Uffink D."/>
            <person name="Oliveira J.V."/>
            <person name="Vesth T.C."/>
            <person name="Visser J."/>
            <person name="Yu J.-H."/>
            <person name="Zhou M."/>
            <person name="Andersen M.R."/>
            <person name="Archer D.B."/>
            <person name="Baker S.E."/>
            <person name="Benoit I."/>
            <person name="Brakhage A.A."/>
            <person name="Braus G.H."/>
            <person name="Fischer R."/>
            <person name="Frisvad J.C."/>
            <person name="Goldman G.H."/>
            <person name="Houbraken J."/>
            <person name="Oakley B."/>
            <person name="Pocsi I."/>
            <person name="Scazzocchio C."/>
            <person name="Seiboth B."/>
            <person name="vanKuyk P.A."/>
            <person name="Wortman J."/>
            <person name="Dyer P.S."/>
            <person name="Grigoriev I.V."/>
        </authorList>
    </citation>
    <scope>NUCLEOTIDE SEQUENCE [LARGE SCALE GENOMIC DNA]</scope>
    <source>
        <strain evidence="3">DTO 134E9</strain>
    </source>
</reference>
<keyword evidence="3" id="KW-1185">Reference proteome</keyword>
<protein>
    <submittedName>
        <fullName evidence="2">Uncharacterized protein</fullName>
    </submittedName>
</protein>
<proteinExistence type="predicted"/>
<dbReference type="STRING" id="1073089.A0A1L9RNN1"/>
<dbReference type="RefSeq" id="XP_040690124.1">
    <property type="nucleotide sequence ID" value="XM_040831877.1"/>
</dbReference>
<dbReference type="GO" id="GO:0000400">
    <property type="term" value="F:four-way junction DNA binding"/>
    <property type="evidence" value="ECO:0007669"/>
    <property type="project" value="TreeGrafter"/>
</dbReference>
<dbReference type="GO" id="GO:0005657">
    <property type="term" value="C:replication fork"/>
    <property type="evidence" value="ECO:0007669"/>
    <property type="project" value="InterPro"/>
</dbReference>